<dbReference type="InterPro" id="IPR051058">
    <property type="entry name" value="GDSL_Est/Lipase"/>
</dbReference>
<gene>
    <name evidence="3" type="ORF">VNI00_002602</name>
</gene>
<dbReference type="Proteomes" id="UP001383192">
    <property type="component" value="Unassembled WGS sequence"/>
</dbReference>
<evidence type="ECO:0000313" key="4">
    <source>
        <dbReference type="Proteomes" id="UP001383192"/>
    </source>
</evidence>
<dbReference type="GO" id="GO:0016788">
    <property type="term" value="F:hydrolase activity, acting on ester bonds"/>
    <property type="evidence" value="ECO:0007669"/>
    <property type="project" value="InterPro"/>
</dbReference>
<feature type="signal peptide" evidence="2">
    <location>
        <begin position="1"/>
        <end position="26"/>
    </location>
</feature>
<keyword evidence="1" id="KW-0378">Hydrolase</keyword>
<dbReference type="EMBL" id="JAYKXP010000006">
    <property type="protein sequence ID" value="KAK7056885.1"/>
    <property type="molecule type" value="Genomic_DNA"/>
</dbReference>
<dbReference type="PANTHER" id="PTHR45648:SF22">
    <property type="entry name" value="GDSL LIPASE_ACYLHYDROLASE FAMILY PROTEIN (AFU_ORTHOLOGUE AFUA_4G14700)"/>
    <property type="match status" value="1"/>
</dbReference>
<dbReference type="InterPro" id="IPR036514">
    <property type="entry name" value="SGNH_hydro_sf"/>
</dbReference>
<comment type="caution">
    <text evidence="3">The sequence shown here is derived from an EMBL/GenBank/DDBJ whole genome shotgun (WGS) entry which is preliminary data.</text>
</comment>
<dbReference type="InterPro" id="IPR001087">
    <property type="entry name" value="GDSL"/>
</dbReference>
<evidence type="ECO:0000313" key="3">
    <source>
        <dbReference type="EMBL" id="KAK7056885.1"/>
    </source>
</evidence>
<feature type="chain" id="PRO_5043911832" description="Carbohydrate esterase family 16 protein" evidence="2">
    <location>
        <begin position="27"/>
        <end position="320"/>
    </location>
</feature>
<accession>A0AAW0DY56</accession>
<evidence type="ECO:0000256" key="1">
    <source>
        <dbReference type="ARBA" id="ARBA00022801"/>
    </source>
</evidence>
<organism evidence="3 4">
    <name type="scientific">Paramarasmius palmivorus</name>
    <dbReference type="NCBI Taxonomy" id="297713"/>
    <lineage>
        <taxon>Eukaryota</taxon>
        <taxon>Fungi</taxon>
        <taxon>Dikarya</taxon>
        <taxon>Basidiomycota</taxon>
        <taxon>Agaricomycotina</taxon>
        <taxon>Agaricomycetes</taxon>
        <taxon>Agaricomycetidae</taxon>
        <taxon>Agaricales</taxon>
        <taxon>Marasmiineae</taxon>
        <taxon>Marasmiaceae</taxon>
        <taxon>Paramarasmius</taxon>
    </lineage>
</organism>
<dbReference type="Gene3D" id="3.40.50.1110">
    <property type="entry name" value="SGNH hydrolase"/>
    <property type="match status" value="1"/>
</dbReference>
<sequence length="320" mass="34879">MLKSPTKMNCLLHFAFLATLLSGALAVGVAPGQIKNLVTFGDSYTDVVSTGDGGVAWPVYAAGYANVSLHPFARSGATCSNNITFRPFPPLFESQLPLYFAEKDNGTLVLDPEETVYTLWIGTNDVGANALLTGHGNGSLVDVTKCMVNWVQTLYDSGARNFIFQNMIPLEQVPMYSPGAYPDKFWFAERNTTEWSVFMNELVLSGNALTKLLLEALVPTLSDAHVAIFDSHSLFQDMIDNPSLYLNGTAPLNVTGVVNACVFEVNDPNSGVCTTVQGTDRDSFLWFDELHPSEQADRIVAREIAQAIGGQENNFTTWLS</sequence>
<dbReference type="SUPFAM" id="SSF52266">
    <property type="entry name" value="SGNH hydrolase"/>
    <property type="match status" value="1"/>
</dbReference>
<keyword evidence="2" id="KW-0732">Signal</keyword>
<dbReference type="AlphaFoldDB" id="A0AAW0DY56"/>
<reference evidence="3 4" key="1">
    <citation type="submission" date="2024-01" db="EMBL/GenBank/DDBJ databases">
        <title>A draft genome for a cacao thread blight-causing isolate of Paramarasmius palmivorus.</title>
        <authorList>
            <person name="Baruah I.K."/>
            <person name="Bukari Y."/>
            <person name="Amoako-Attah I."/>
            <person name="Meinhardt L.W."/>
            <person name="Bailey B.A."/>
            <person name="Cohen S.P."/>
        </authorList>
    </citation>
    <scope>NUCLEOTIDE SEQUENCE [LARGE SCALE GENOMIC DNA]</scope>
    <source>
        <strain evidence="3 4">GH-12</strain>
    </source>
</reference>
<evidence type="ECO:0008006" key="5">
    <source>
        <dbReference type="Google" id="ProtNLM"/>
    </source>
</evidence>
<keyword evidence="4" id="KW-1185">Reference proteome</keyword>
<protein>
    <recommendedName>
        <fullName evidence="5">Carbohydrate esterase family 16 protein</fullName>
    </recommendedName>
</protein>
<dbReference type="PANTHER" id="PTHR45648">
    <property type="entry name" value="GDSL LIPASE/ACYLHYDROLASE FAMILY PROTEIN (AFU_ORTHOLOGUE AFUA_4G14700)"/>
    <property type="match status" value="1"/>
</dbReference>
<proteinExistence type="predicted"/>
<evidence type="ECO:0000256" key="2">
    <source>
        <dbReference type="SAM" id="SignalP"/>
    </source>
</evidence>
<name>A0AAW0DY56_9AGAR</name>
<dbReference type="Pfam" id="PF00657">
    <property type="entry name" value="Lipase_GDSL"/>
    <property type="match status" value="1"/>
</dbReference>